<gene>
    <name evidence="1" type="ORF">GKJPGBOP_01795</name>
</gene>
<reference evidence="1 2" key="1">
    <citation type="submission" date="2018-11" db="EMBL/GenBank/DDBJ databases">
        <title>Whole genome sequence of Streptomyces paromomycinus NBRC 15454(T).</title>
        <authorList>
            <person name="Komaki H."/>
            <person name="Tamura T."/>
        </authorList>
    </citation>
    <scope>NUCLEOTIDE SEQUENCE [LARGE SCALE GENOMIC DNA]</scope>
    <source>
        <strain evidence="1 2">NBRC 15454</strain>
    </source>
</reference>
<sequence>MPNGAGDATADAPSPERESSRLHIGWIMPPFVHELPVNAVDDEAAADQLYALATELLPHHPPEYQYRFALGLSAQLEPMAAANVIYAGLCPLEVEGRPSLSTIVVSQLEHDSTDEAELLRQTRELLERKYPDDDCQAVELTCGPALTRIGTSRFVVDAEWSASGEELPAVLTQMQAYIPLPGTAEMLVMELSSQAGETWGLHAEVFSAILNTVDWGTDQEVEDYRAMQGGGSADMLALVEPDESVKKNLYWHSSRLVDAVALRGRVGGGEVASLTCAECWAKGLRSACSARHTWYIGEVRSSDLTCALPRVVEAFASQGWRTDDASTGERVELRAGNETPERSVGHAFTAAVDVKAGRFTAAVTTPCSRASAPGDSLFG</sequence>
<comment type="caution">
    <text evidence="1">The sequence shown here is derived from an EMBL/GenBank/DDBJ whole genome shotgun (WGS) entry which is preliminary data.</text>
</comment>
<name>A0A401VYJ7_STREY</name>
<proteinExistence type="predicted"/>
<evidence type="ECO:0000313" key="2">
    <source>
        <dbReference type="Proteomes" id="UP000286746"/>
    </source>
</evidence>
<evidence type="ECO:0000313" key="1">
    <source>
        <dbReference type="EMBL" id="GCD42137.1"/>
    </source>
</evidence>
<accession>A0A401VYJ7</accession>
<dbReference type="EMBL" id="BHZD01000001">
    <property type="protein sequence ID" value="GCD42137.1"/>
    <property type="molecule type" value="Genomic_DNA"/>
</dbReference>
<organism evidence="1 2">
    <name type="scientific">Streptomyces paromomycinus</name>
    <name type="common">Streptomyces rimosus subsp. paromomycinus</name>
    <dbReference type="NCBI Taxonomy" id="92743"/>
    <lineage>
        <taxon>Bacteria</taxon>
        <taxon>Bacillati</taxon>
        <taxon>Actinomycetota</taxon>
        <taxon>Actinomycetes</taxon>
        <taxon>Kitasatosporales</taxon>
        <taxon>Streptomycetaceae</taxon>
        <taxon>Streptomyces</taxon>
    </lineage>
</organism>
<dbReference type="AlphaFoldDB" id="A0A401VYJ7"/>
<dbReference type="RefSeq" id="WP_125053486.1">
    <property type="nucleotide sequence ID" value="NZ_BHZD01000001.1"/>
</dbReference>
<keyword evidence="2" id="KW-1185">Reference proteome</keyword>
<protein>
    <submittedName>
        <fullName evidence="1">Uncharacterized protein</fullName>
    </submittedName>
</protein>
<dbReference type="Proteomes" id="UP000286746">
    <property type="component" value="Unassembled WGS sequence"/>
</dbReference>